<sequence length="307" mass="32467">MTGLQLALAAGALVGLGAALLLWRLVPAEPDLADVLTRLAPGRPTRPGTHGGDGSPGAPADGRERLGVWAMRTLPAAAWARTPTRELAILRMPIARFYGEKVLYAVVGLLIPPVLAAFFALIGLPLPVAVPALGTLALAAVMFFLPDYNVRDDAKKARAEFARALGAYIDLVALERNSGSGSRQAMEVAAAVGDSWVFRRLGEELARSRWSGQAPWEALHALADELGLPELDELADIMRLSGEQGAQIYSNLRARSASMRAAMLNAELAKANEVGERMSIPMSLLGVIFLAILVAPSLLRVLGGDGP</sequence>
<keyword evidence="4 7" id="KW-1133">Transmembrane helix</keyword>
<feature type="transmembrane region" description="Helical" evidence="7">
    <location>
        <begin position="280"/>
        <end position="299"/>
    </location>
</feature>
<evidence type="ECO:0000256" key="6">
    <source>
        <dbReference type="SAM" id="MobiDB-lite"/>
    </source>
</evidence>
<keyword evidence="3 7" id="KW-0812">Transmembrane</keyword>
<feature type="region of interest" description="Disordered" evidence="6">
    <location>
        <begin position="39"/>
        <end position="59"/>
    </location>
</feature>
<proteinExistence type="predicted"/>
<dbReference type="AlphaFoldDB" id="A0A849HUM2"/>
<feature type="domain" description="Type II secretion system protein GspF" evidence="8">
    <location>
        <begin position="169"/>
        <end position="296"/>
    </location>
</feature>
<evidence type="ECO:0000259" key="8">
    <source>
        <dbReference type="Pfam" id="PF00482"/>
    </source>
</evidence>
<evidence type="ECO:0000256" key="3">
    <source>
        <dbReference type="ARBA" id="ARBA00022692"/>
    </source>
</evidence>
<protein>
    <recommendedName>
        <fullName evidence="8">Type II secretion system protein GspF domain-containing protein</fullName>
    </recommendedName>
</protein>
<dbReference type="Pfam" id="PF00482">
    <property type="entry name" value="T2SSF"/>
    <property type="match status" value="1"/>
</dbReference>
<keyword evidence="2" id="KW-1003">Cell membrane</keyword>
<evidence type="ECO:0000313" key="9">
    <source>
        <dbReference type="EMBL" id="NNM48287.1"/>
    </source>
</evidence>
<evidence type="ECO:0000256" key="1">
    <source>
        <dbReference type="ARBA" id="ARBA00004651"/>
    </source>
</evidence>
<dbReference type="RefSeq" id="WP_171245410.1">
    <property type="nucleotide sequence ID" value="NZ_JABEPQ010000009.1"/>
</dbReference>
<dbReference type="GO" id="GO:0005886">
    <property type="term" value="C:plasma membrane"/>
    <property type="evidence" value="ECO:0007669"/>
    <property type="project" value="UniProtKB-SubCell"/>
</dbReference>
<evidence type="ECO:0000256" key="5">
    <source>
        <dbReference type="ARBA" id="ARBA00023136"/>
    </source>
</evidence>
<feature type="transmembrane region" description="Helical" evidence="7">
    <location>
        <begin position="102"/>
        <end position="122"/>
    </location>
</feature>
<accession>A0A849HUM2</accession>
<dbReference type="InterPro" id="IPR018076">
    <property type="entry name" value="T2SS_GspF_dom"/>
</dbReference>
<comment type="subcellular location">
    <subcellularLocation>
        <location evidence="1">Cell membrane</location>
        <topology evidence="1">Multi-pass membrane protein</topology>
    </subcellularLocation>
</comment>
<reference evidence="9 10" key="1">
    <citation type="submission" date="2020-04" db="EMBL/GenBank/DDBJ databases">
        <title>Knoellia sp. isolate from air conditioner.</title>
        <authorList>
            <person name="Chea S."/>
            <person name="Kim D.-U."/>
        </authorList>
    </citation>
    <scope>NUCLEOTIDE SEQUENCE [LARGE SCALE GENOMIC DNA]</scope>
    <source>
        <strain evidence="9 10">DB2414S</strain>
    </source>
</reference>
<comment type="caution">
    <text evidence="9">The sequence shown here is derived from an EMBL/GenBank/DDBJ whole genome shotgun (WGS) entry which is preliminary data.</text>
</comment>
<evidence type="ECO:0000313" key="10">
    <source>
        <dbReference type="Proteomes" id="UP000588586"/>
    </source>
</evidence>
<evidence type="ECO:0000256" key="7">
    <source>
        <dbReference type="SAM" id="Phobius"/>
    </source>
</evidence>
<name>A0A849HUM2_9MICO</name>
<dbReference type="PANTHER" id="PTHR35007">
    <property type="entry name" value="INTEGRAL MEMBRANE PROTEIN-RELATED"/>
    <property type="match status" value="1"/>
</dbReference>
<feature type="transmembrane region" description="Helical" evidence="7">
    <location>
        <begin position="128"/>
        <end position="148"/>
    </location>
</feature>
<organism evidence="9 10">
    <name type="scientific">Knoellia koreensis</name>
    <dbReference type="NCBI Taxonomy" id="2730921"/>
    <lineage>
        <taxon>Bacteria</taxon>
        <taxon>Bacillati</taxon>
        <taxon>Actinomycetota</taxon>
        <taxon>Actinomycetes</taxon>
        <taxon>Micrococcales</taxon>
        <taxon>Intrasporangiaceae</taxon>
        <taxon>Knoellia</taxon>
    </lineage>
</organism>
<evidence type="ECO:0000256" key="2">
    <source>
        <dbReference type="ARBA" id="ARBA00022475"/>
    </source>
</evidence>
<dbReference type="EMBL" id="JABEPQ010000009">
    <property type="protein sequence ID" value="NNM48287.1"/>
    <property type="molecule type" value="Genomic_DNA"/>
</dbReference>
<gene>
    <name evidence="9" type="ORF">HJG52_20060</name>
</gene>
<dbReference type="Proteomes" id="UP000588586">
    <property type="component" value="Unassembled WGS sequence"/>
</dbReference>
<evidence type="ECO:0000256" key="4">
    <source>
        <dbReference type="ARBA" id="ARBA00022989"/>
    </source>
</evidence>
<dbReference type="PANTHER" id="PTHR35007:SF1">
    <property type="entry name" value="PILUS ASSEMBLY PROTEIN"/>
    <property type="match status" value="1"/>
</dbReference>
<keyword evidence="5 7" id="KW-0472">Membrane</keyword>
<keyword evidence="10" id="KW-1185">Reference proteome</keyword>